<comment type="caution">
    <text evidence="2">The sequence shown here is derived from an EMBL/GenBank/DDBJ whole genome shotgun (WGS) entry which is preliminary data.</text>
</comment>
<proteinExistence type="predicted"/>
<keyword evidence="3" id="KW-1185">Reference proteome</keyword>
<protein>
    <submittedName>
        <fullName evidence="2">GNAT family acetyltransferase</fullName>
    </submittedName>
</protein>
<dbReference type="InterPro" id="IPR016181">
    <property type="entry name" value="Acyl_CoA_acyltransferase"/>
</dbReference>
<gene>
    <name evidence="2" type="ORF">JANAI62_35590</name>
</gene>
<dbReference type="SUPFAM" id="SSF55729">
    <property type="entry name" value="Acyl-CoA N-acyltransferases (Nat)"/>
    <property type="match status" value="1"/>
</dbReference>
<evidence type="ECO:0000259" key="1">
    <source>
        <dbReference type="PROSITE" id="PS51186"/>
    </source>
</evidence>
<dbReference type="InterPro" id="IPR000182">
    <property type="entry name" value="GNAT_dom"/>
</dbReference>
<dbReference type="Proteomes" id="UP000786693">
    <property type="component" value="Unassembled WGS sequence"/>
</dbReference>
<dbReference type="Gene3D" id="3.40.630.30">
    <property type="match status" value="1"/>
</dbReference>
<evidence type="ECO:0000313" key="2">
    <source>
        <dbReference type="EMBL" id="GIT96936.1"/>
    </source>
</evidence>
<reference evidence="2 3" key="1">
    <citation type="submission" date="2021-05" db="EMBL/GenBank/DDBJ databases">
        <title>Bacteria Genome sequencing.</title>
        <authorList>
            <person name="Takabe Y."/>
            <person name="Nakajima Y."/>
            <person name="Suzuki S."/>
            <person name="Shiozaki T."/>
        </authorList>
    </citation>
    <scope>NUCLEOTIDE SEQUENCE [LARGE SCALE GENOMIC DNA]</scope>
    <source>
        <strain evidence="2 3">AI_62</strain>
    </source>
</reference>
<dbReference type="Pfam" id="PF00583">
    <property type="entry name" value="Acetyltransf_1"/>
    <property type="match status" value="1"/>
</dbReference>
<name>A0ABQ4NR90_9RHOB</name>
<dbReference type="EMBL" id="BPFH01000009">
    <property type="protein sequence ID" value="GIT96936.1"/>
    <property type="molecule type" value="Genomic_DNA"/>
</dbReference>
<dbReference type="PROSITE" id="PS51186">
    <property type="entry name" value="GNAT"/>
    <property type="match status" value="1"/>
</dbReference>
<organism evidence="2 3">
    <name type="scientific">Jannaschia pagri</name>
    <dbReference type="NCBI Taxonomy" id="2829797"/>
    <lineage>
        <taxon>Bacteria</taxon>
        <taxon>Pseudomonadati</taxon>
        <taxon>Pseudomonadota</taxon>
        <taxon>Alphaproteobacteria</taxon>
        <taxon>Rhodobacterales</taxon>
        <taxon>Roseobacteraceae</taxon>
        <taxon>Jannaschia</taxon>
    </lineage>
</organism>
<evidence type="ECO:0000313" key="3">
    <source>
        <dbReference type="Proteomes" id="UP000786693"/>
    </source>
</evidence>
<feature type="domain" description="N-acetyltransferase" evidence="1">
    <location>
        <begin position="1"/>
        <end position="174"/>
    </location>
</feature>
<dbReference type="CDD" id="cd04301">
    <property type="entry name" value="NAT_SF"/>
    <property type="match status" value="1"/>
</dbReference>
<sequence length="190" mass="21333">MRLEVLRGDAIAPHLTALANLRIAVFRDWPYLYDGDPGYERDYLSAYQSPGAVVVGAFDGGQMVGAATAARMEDHAQDFAAAFEGERLDEIYYLAESVLLPGYRGRGLGHRFYDLREEAARSEGRSRVVFCSVLRPDDHPARPREARTHDLFWRGRGYAPLPGVTATFAWKDIGQTAQSPKVLQFWGRRL</sequence>
<accession>A0ABQ4NR90</accession>